<dbReference type="PROSITE" id="PS50911">
    <property type="entry name" value="CHAP"/>
    <property type="match status" value="1"/>
</dbReference>
<reference evidence="2 3" key="1">
    <citation type="submission" date="2019-03" db="EMBL/GenBank/DDBJ databases">
        <title>The complete genome sequence of Swingsia samuiensis NBRC107927(T).</title>
        <authorList>
            <person name="Chua K.-O."/>
            <person name="Chan K.-G."/>
            <person name="See-Too W.-S."/>
        </authorList>
    </citation>
    <scope>NUCLEOTIDE SEQUENCE [LARGE SCALE GENOMIC DNA]</scope>
    <source>
        <strain evidence="2 3">AH83</strain>
    </source>
</reference>
<dbReference type="InterPro" id="IPR007921">
    <property type="entry name" value="CHAP_dom"/>
</dbReference>
<dbReference type="RefSeq" id="WP_141460041.1">
    <property type="nucleotide sequence ID" value="NZ_CP038141.1"/>
</dbReference>
<sequence length="157" mass="17547">MKKLFVLWACLGLAACGGNRYEYSRASFNGPIQCAPYARAHTGLKLRGDAATWWRQAAGRYARTQIPTPGSVLVFRATSRVPSGHVSIVRRQVGEHTILVDHANWEPGRIDHNVPVTDISAAHNWTMVRVWWAPIHKMGRRPYATYGFISRFGDGSS</sequence>
<proteinExistence type="predicted"/>
<dbReference type="Proteomes" id="UP000316313">
    <property type="component" value="Chromosome"/>
</dbReference>
<dbReference type="InterPro" id="IPR038765">
    <property type="entry name" value="Papain-like_cys_pep_sf"/>
</dbReference>
<dbReference type="EMBL" id="CP038141">
    <property type="protein sequence ID" value="QDH16765.1"/>
    <property type="molecule type" value="Genomic_DNA"/>
</dbReference>
<dbReference type="SUPFAM" id="SSF54001">
    <property type="entry name" value="Cysteine proteinases"/>
    <property type="match status" value="1"/>
</dbReference>
<dbReference type="Pfam" id="PF05257">
    <property type="entry name" value="CHAP"/>
    <property type="match status" value="1"/>
</dbReference>
<dbReference type="PROSITE" id="PS51257">
    <property type="entry name" value="PROKAR_LIPOPROTEIN"/>
    <property type="match status" value="1"/>
</dbReference>
<evidence type="ECO:0000259" key="1">
    <source>
        <dbReference type="PROSITE" id="PS50911"/>
    </source>
</evidence>
<gene>
    <name evidence="2" type="ORF">E3D00_03675</name>
</gene>
<dbReference type="AlphaFoldDB" id="A0A4Y6UL53"/>
<dbReference type="OrthoDB" id="7279151at2"/>
<accession>A0A4Y6UL53</accession>
<evidence type="ECO:0000313" key="3">
    <source>
        <dbReference type="Proteomes" id="UP000316313"/>
    </source>
</evidence>
<feature type="domain" description="Peptidase C51" evidence="1">
    <location>
        <begin position="9"/>
        <end position="129"/>
    </location>
</feature>
<dbReference type="KEGG" id="ssam:E3D00_03675"/>
<evidence type="ECO:0000313" key="2">
    <source>
        <dbReference type="EMBL" id="QDH16765.1"/>
    </source>
</evidence>
<protein>
    <submittedName>
        <fullName evidence="2">CHAP domain-containing protein</fullName>
    </submittedName>
</protein>
<dbReference type="Gene3D" id="3.90.1720.10">
    <property type="entry name" value="endopeptidase domain like (from Nostoc punctiforme)"/>
    <property type="match status" value="1"/>
</dbReference>
<keyword evidence="3" id="KW-1185">Reference proteome</keyword>
<name>A0A4Y6UL53_9PROT</name>
<organism evidence="2 3">
    <name type="scientific">Swingsia samuiensis</name>
    <dbReference type="NCBI Taxonomy" id="1293412"/>
    <lineage>
        <taxon>Bacteria</taxon>
        <taxon>Pseudomonadati</taxon>
        <taxon>Pseudomonadota</taxon>
        <taxon>Alphaproteobacteria</taxon>
        <taxon>Acetobacterales</taxon>
        <taxon>Acetobacteraceae</taxon>
        <taxon>Swingsia</taxon>
    </lineage>
</organism>